<feature type="compositionally biased region" description="Basic and acidic residues" evidence="1">
    <location>
        <begin position="80"/>
        <end position="103"/>
    </location>
</feature>
<feature type="region of interest" description="Disordered" evidence="1">
    <location>
        <begin position="1"/>
        <end position="22"/>
    </location>
</feature>
<proteinExistence type="predicted"/>
<evidence type="ECO:0000256" key="1">
    <source>
        <dbReference type="SAM" id="MobiDB-lite"/>
    </source>
</evidence>
<keyword evidence="3" id="KW-1185">Reference proteome</keyword>
<dbReference type="EMBL" id="CAKMMG010000001">
    <property type="protein sequence ID" value="CAH1193560.1"/>
    <property type="molecule type" value="Genomic_DNA"/>
</dbReference>
<evidence type="ECO:0000313" key="2">
    <source>
        <dbReference type="EMBL" id="CAH1193560.1"/>
    </source>
</evidence>
<gene>
    <name evidence="2" type="ORF">PAECIP111892_01255</name>
</gene>
<dbReference type="RefSeq" id="WP_236330989.1">
    <property type="nucleotide sequence ID" value="NZ_CAKMMG010000001.1"/>
</dbReference>
<evidence type="ECO:0000313" key="3">
    <source>
        <dbReference type="Proteomes" id="UP000838324"/>
    </source>
</evidence>
<organism evidence="2 3">
    <name type="scientific">Paenibacillus auburnensis</name>
    <dbReference type="NCBI Taxonomy" id="2905649"/>
    <lineage>
        <taxon>Bacteria</taxon>
        <taxon>Bacillati</taxon>
        <taxon>Bacillota</taxon>
        <taxon>Bacilli</taxon>
        <taxon>Bacillales</taxon>
        <taxon>Paenibacillaceae</taxon>
        <taxon>Paenibacillus</taxon>
    </lineage>
</organism>
<feature type="region of interest" description="Disordered" evidence="1">
    <location>
        <begin position="37"/>
        <end position="103"/>
    </location>
</feature>
<sequence length="103" mass="11370">MSLKPVELQIALPRTTDAGKVQNEHLHRPVLDQQQLAAQNVKHSAELAQRTTEVDESADAKLRNDSGRGNGRGNQSSDQGEPKQDAVHDAEHPYKGRRIDLSL</sequence>
<protein>
    <recommendedName>
        <fullName evidence="4">RNA polymerase subunit sigma</fullName>
    </recommendedName>
</protein>
<dbReference type="Proteomes" id="UP000838324">
    <property type="component" value="Unassembled WGS sequence"/>
</dbReference>
<reference evidence="2" key="1">
    <citation type="submission" date="2022-01" db="EMBL/GenBank/DDBJ databases">
        <authorList>
            <person name="Criscuolo A."/>
        </authorList>
    </citation>
    <scope>NUCLEOTIDE SEQUENCE</scope>
    <source>
        <strain evidence="2">CIP111892</strain>
    </source>
</reference>
<accession>A0ABN8G4D4</accession>
<evidence type="ECO:0008006" key="4">
    <source>
        <dbReference type="Google" id="ProtNLM"/>
    </source>
</evidence>
<name>A0ABN8G4D4_9BACL</name>
<comment type="caution">
    <text evidence="2">The sequence shown here is derived from an EMBL/GenBank/DDBJ whole genome shotgun (WGS) entry which is preliminary data.</text>
</comment>